<organism evidence="4 5">
    <name type="scientific">Labedella populi</name>
    <dbReference type="NCBI Taxonomy" id="2498850"/>
    <lineage>
        <taxon>Bacteria</taxon>
        <taxon>Bacillati</taxon>
        <taxon>Actinomycetota</taxon>
        <taxon>Actinomycetes</taxon>
        <taxon>Micrococcales</taxon>
        <taxon>Microbacteriaceae</taxon>
        <taxon>Labedella</taxon>
    </lineage>
</organism>
<dbReference type="Gene3D" id="3.90.850.10">
    <property type="entry name" value="Fumarylacetoacetase-like, C-terminal domain"/>
    <property type="match status" value="1"/>
</dbReference>
<sequence length="278" mass="29634">MRLATLRTPAATVAVRVDETVAVEIDGFADVGTLLGDPDWETLARSADGASRDLDGIEESHWAAVVPSPSKIVCVGLNYRNHILEMGRELPQYPTLFAKYPEALIGPYDPIVLPEYAASAVDWEAELAIVIGSRARRVNEADAAKAIAGYSVINDVTLRDFQYRTPEWLQGKTFEGSTPFGPVLVTTDEYALGTELSTTVDGEKMQSTTTDDLVFGPAALVSYISHIVTLNPGDVIASGTPGGVGHARDPKRYLGDGAVLTTVIEGIGSITSVVTVEV</sequence>
<dbReference type="InterPro" id="IPR051121">
    <property type="entry name" value="FAH"/>
</dbReference>
<dbReference type="PANTHER" id="PTHR42796:SF4">
    <property type="entry name" value="FUMARYLACETOACETATE HYDROLASE DOMAIN-CONTAINING PROTEIN 2A"/>
    <property type="match status" value="1"/>
</dbReference>
<gene>
    <name evidence="4" type="ORF">ELQ92_11690</name>
</gene>
<protein>
    <submittedName>
        <fullName evidence="4">FAA hydrolase family protein</fullName>
    </submittedName>
</protein>
<dbReference type="EMBL" id="RZNC01000004">
    <property type="protein sequence ID" value="RWZ59497.1"/>
    <property type="molecule type" value="Genomic_DNA"/>
</dbReference>
<dbReference type="Pfam" id="PF01557">
    <property type="entry name" value="FAA_hydrolase"/>
    <property type="match status" value="1"/>
</dbReference>
<evidence type="ECO:0000313" key="4">
    <source>
        <dbReference type="EMBL" id="RWZ59497.1"/>
    </source>
</evidence>
<reference evidence="4 5" key="1">
    <citation type="submission" date="2018-12" db="EMBL/GenBank/DDBJ databases">
        <authorList>
            <person name="Li F."/>
        </authorList>
    </citation>
    <scope>NUCLEOTIDE SEQUENCE [LARGE SCALE GENOMIC DNA]</scope>
    <source>
        <strain evidence="4 5">8H24J-4-2</strain>
    </source>
</reference>
<comment type="similarity">
    <text evidence="1">Belongs to the FAH family.</text>
</comment>
<dbReference type="InterPro" id="IPR036663">
    <property type="entry name" value="Fumarylacetoacetase_C_sf"/>
</dbReference>
<dbReference type="RefSeq" id="WP_128499193.1">
    <property type="nucleotide sequence ID" value="NZ_RZNC01000004.1"/>
</dbReference>
<dbReference type="GO" id="GO:0019752">
    <property type="term" value="P:carboxylic acid metabolic process"/>
    <property type="evidence" value="ECO:0007669"/>
    <property type="project" value="UniProtKB-ARBA"/>
</dbReference>
<evidence type="ECO:0000256" key="2">
    <source>
        <dbReference type="ARBA" id="ARBA00022723"/>
    </source>
</evidence>
<dbReference type="PANTHER" id="PTHR42796">
    <property type="entry name" value="FUMARYLACETOACETATE HYDROLASE DOMAIN-CONTAINING PROTEIN 2A-RELATED"/>
    <property type="match status" value="1"/>
</dbReference>
<dbReference type="Proteomes" id="UP000288603">
    <property type="component" value="Unassembled WGS sequence"/>
</dbReference>
<keyword evidence="5" id="KW-1185">Reference proteome</keyword>
<accession>A0A444Q6G8</accession>
<keyword evidence="2" id="KW-0479">Metal-binding</keyword>
<dbReference type="AlphaFoldDB" id="A0A444Q6G8"/>
<evidence type="ECO:0000259" key="3">
    <source>
        <dbReference type="Pfam" id="PF01557"/>
    </source>
</evidence>
<dbReference type="GO" id="GO:0016787">
    <property type="term" value="F:hydrolase activity"/>
    <property type="evidence" value="ECO:0007669"/>
    <property type="project" value="UniProtKB-KW"/>
</dbReference>
<dbReference type="GO" id="GO:0046872">
    <property type="term" value="F:metal ion binding"/>
    <property type="evidence" value="ECO:0007669"/>
    <property type="project" value="UniProtKB-KW"/>
</dbReference>
<name>A0A444Q6G8_9MICO</name>
<evidence type="ECO:0000256" key="1">
    <source>
        <dbReference type="ARBA" id="ARBA00010211"/>
    </source>
</evidence>
<dbReference type="SUPFAM" id="SSF56529">
    <property type="entry name" value="FAH"/>
    <property type="match status" value="1"/>
</dbReference>
<dbReference type="OrthoDB" id="9805307at2"/>
<comment type="caution">
    <text evidence="4">The sequence shown here is derived from an EMBL/GenBank/DDBJ whole genome shotgun (WGS) entry which is preliminary data.</text>
</comment>
<dbReference type="GO" id="GO:0016853">
    <property type="term" value="F:isomerase activity"/>
    <property type="evidence" value="ECO:0007669"/>
    <property type="project" value="UniProtKB-ARBA"/>
</dbReference>
<keyword evidence="4" id="KW-0378">Hydrolase</keyword>
<dbReference type="FunFam" id="3.90.850.10:FF:000002">
    <property type="entry name" value="2-hydroxyhepta-2,4-diene-1,7-dioate isomerase"/>
    <property type="match status" value="1"/>
</dbReference>
<proteinExistence type="inferred from homology"/>
<dbReference type="InterPro" id="IPR011234">
    <property type="entry name" value="Fumarylacetoacetase-like_C"/>
</dbReference>
<evidence type="ECO:0000313" key="5">
    <source>
        <dbReference type="Proteomes" id="UP000288603"/>
    </source>
</evidence>
<feature type="domain" description="Fumarylacetoacetase-like C-terminal" evidence="3">
    <location>
        <begin position="71"/>
        <end position="274"/>
    </location>
</feature>